<dbReference type="STRING" id="241244.ATY39_03115"/>
<dbReference type="OrthoDB" id="1708317at2"/>
<name>A0A143H9V8_9BACL</name>
<keyword evidence="2" id="KW-0472">Membrane</keyword>
<evidence type="ECO:0000256" key="2">
    <source>
        <dbReference type="SAM" id="Phobius"/>
    </source>
</evidence>
<keyword evidence="2" id="KW-0812">Transmembrane</keyword>
<keyword evidence="1" id="KW-0175">Coiled coil</keyword>
<proteinExistence type="predicted"/>
<accession>A0A143H9V8</accession>
<organism evidence="3 4">
    <name type="scientific">Rummeliibacillus stabekisii</name>
    <dbReference type="NCBI Taxonomy" id="241244"/>
    <lineage>
        <taxon>Bacteria</taxon>
        <taxon>Bacillati</taxon>
        <taxon>Bacillota</taxon>
        <taxon>Bacilli</taxon>
        <taxon>Bacillales</taxon>
        <taxon>Caryophanaceae</taxon>
        <taxon>Rummeliibacillus</taxon>
    </lineage>
</organism>
<reference evidence="3 4" key="1">
    <citation type="journal article" date="2016" name="Genome Announc.">
        <title>Whole-Genome Sequence of Rummeliibacillus stabekisii Strain PP9 Isolated from Antarctic Soil.</title>
        <authorList>
            <person name="da Mota F.F."/>
            <person name="Vollu R.E."/>
            <person name="Jurelevicius D."/>
            <person name="Seldin L."/>
        </authorList>
    </citation>
    <scope>NUCLEOTIDE SEQUENCE [LARGE SCALE GENOMIC DNA]</scope>
    <source>
        <strain evidence="3 4">PP9</strain>
    </source>
</reference>
<protein>
    <recommendedName>
        <fullName evidence="5">Swarming motility protein SwrB</fullName>
    </recommendedName>
</protein>
<feature type="coiled-coil region" evidence="1">
    <location>
        <begin position="40"/>
        <end position="71"/>
    </location>
</feature>
<dbReference type="KEGG" id="rst:ATY39_03115"/>
<dbReference type="RefSeq" id="WP_066785671.1">
    <property type="nucleotide sequence ID" value="NZ_CP014806.1"/>
</dbReference>
<keyword evidence="4" id="KW-1185">Reference proteome</keyword>
<feature type="transmembrane region" description="Helical" evidence="2">
    <location>
        <begin position="6"/>
        <end position="24"/>
    </location>
</feature>
<evidence type="ECO:0000313" key="4">
    <source>
        <dbReference type="Proteomes" id="UP000076021"/>
    </source>
</evidence>
<reference evidence="4" key="2">
    <citation type="submission" date="2016-03" db="EMBL/GenBank/DDBJ databases">
        <authorList>
            <person name="Ploux O."/>
        </authorList>
    </citation>
    <scope>NUCLEOTIDE SEQUENCE [LARGE SCALE GENOMIC DNA]</scope>
    <source>
        <strain evidence="4">PP9</strain>
    </source>
</reference>
<dbReference type="EMBL" id="CP014806">
    <property type="protein sequence ID" value="AMW98514.1"/>
    <property type="molecule type" value="Genomic_DNA"/>
</dbReference>
<evidence type="ECO:0008006" key="5">
    <source>
        <dbReference type="Google" id="ProtNLM"/>
    </source>
</evidence>
<dbReference type="Proteomes" id="UP000076021">
    <property type="component" value="Chromosome"/>
</dbReference>
<keyword evidence="2" id="KW-1133">Transmembrane helix</keyword>
<evidence type="ECO:0000256" key="1">
    <source>
        <dbReference type="SAM" id="Coils"/>
    </source>
</evidence>
<sequence length="175" mass="20177">MVIGIVFLFITQVLSFYFIALLYVKISRLRDIETHQTKVRDELEASLGAYLAEIRDENDRLIAELATKTHQTFENSTSIEKEGQKKDHPLVEESSFNNFKMPRNSVAKAYQKNTKKNTSKATFQDHLAVNMEQPKPLTMEETVKEYYRSGKTVDEIAKLLQKGKTEVELLLKFGQ</sequence>
<gene>
    <name evidence="3" type="ORF">ATY39_03115</name>
</gene>
<dbReference type="AlphaFoldDB" id="A0A143H9V8"/>
<evidence type="ECO:0000313" key="3">
    <source>
        <dbReference type="EMBL" id="AMW98514.1"/>
    </source>
</evidence>